<keyword evidence="2" id="KW-0349">Heme</keyword>
<keyword evidence="2" id="KW-0949">S-adenosyl-L-methionine</keyword>
<dbReference type="SUPFAM" id="SSF102114">
    <property type="entry name" value="Radical SAM enzymes"/>
    <property type="match status" value="1"/>
</dbReference>
<dbReference type="InterPro" id="IPR034505">
    <property type="entry name" value="Coproporphyrinogen-III_oxidase"/>
</dbReference>
<dbReference type="NCBIfam" id="TIGR00539">
    <property type="entry name" value="hemN_rel"/>
    <property type="match status" value="1"/>
</dbReference>
<dbReference type="InterPro" id="IPR006638">
    <property type="entry name" value="Elp3/MiaA/NifB-like_rSAM"/>
</dbReference>
<dbReference type="PANTHER" id="PTHR13932">
    <property type="entry name" value="COPROPORPHYRINIGEN III OXIDASE"/>
    <property type="match status" value="1"/>
</dbReference>
<accession>A0ABR4TPV0</accession>
<dbReference type="SFLD" id="SFLDG01065">
    <property type="entry name" value="anaerobic_coproporphyrinogen-I"/>
    <property type="match status" value="2"/>
</dbReference>
<dbReference type="SFLD" id="SFLDF00288">
    <property type="entry name" value="HemN-like__clustered_with_nucl"/>
    <property type="match status" value="1"/>
</dbReference>
<dbReference type="SFLD" id="SFLDF00562">
    <property type="entry name" value="HemN-like__clustered_with_heat"/>
    <property type="match status" value="1"/>
</dbReference>
<dbReference type="Pfam" id="PF06969">
    <property type="entry name" value="HemN_C"/>
    <property type="match status" value="1"/>
</dbReference>
<comment type="function">
    <text evidence="2">Probably acts as a heme chaperone, transferring heme to an unknown acceptor. Binds one molecule of heme per monomer, possibly covalently. Binds 1 [4Fe-4S] cluster. The cluster is coordinated with 3 cysteines and an exchangeable S-adenosyl-L-methionine.</text>
</comment>
<protein>
    <recommendedName>
        <fullName evidence="2">Heme chaperone HemW</fullName>
    </recommendedName>
</protein>
<evidence type="ECO:0000259" key="3">
    <source>
        <dbReference type="PROSITE" id="PS51918"/>
    </source>
</evidence>
<organism evidence="4 5">
    <name type="scientific">Thalassospira permensis NBRC 106175</name>
    <dbReference type="NCBI Taxonomy" id="1353532"/>
    <lineage>
        <taxon>Bacteria</taxon>
        <taxon>Pseudomonadati</taxon>
        <taxon>Pseudomonadota</taxon>
        <taxon>Alphaproteobacteria</taxon>
        <taxon>Rhodospirillales</taxon>
        <taxon>Thalassospiraceae</taxon>
        <taxon>Thalassospira</taxon>
    </lineage>
</organism>
<keyword evidence="2" id="KW-0963">Cytoplasm</keyword>
<dbReference type="CDD" id="cd01335">
    <property type="entry name" value="Radical_SAM"/>
    <property type="match status" value="1"/>
</dbReference>
<keyword evidence="2" id="KW-0408">Iron</keyword>
<proteinExistence type="inferred from homology"/>
<dbReference type="PROSITE" id="PS51918">
    <property type="entry name" value="RADICAL_SAM"/>
    <property type="match status" value="1"/>
</dbReference>
<comment type="subcellular location">
    <subcellularLocation>
        <location evidence="2">Cytoplasm</location>
    </subcellularLocation>
</comment>
<keyword evidence="5" id="KW-1185">Reference proteome</keyword>
<evidence type="ECO:0000313" key="5">
    <source>
        <dbReference type="Proteomes" id="UP000027463"/>
    </source>
</evidence>
<sequence>MLLYPSFPQSKIENRVSLATAEAVPFGIYIHWPFCLSKCPYCDFNSHVADKVDHARWRSALRAELAAGAARHPGRTVGSVFFGGGTPSLMDPETAGALIADIKTFWPVTDDIEITLEANPGTVEINRFSAFATNGINRVSIGIQALNDRDLKFLGRVHNAAEAMRALDVAANVFDRFSFDLIYARPEHDPKAWRQELREALEIARGHISLYQLTIEPGTQFHTLHQRGDLVVPDEDLATDLYEITQEETKAAGYSCYEVSNHARPGQESRHNLVYWRYGDYLGIGPGAHGREAVIQPDGSTKPMAVRRHRAPEIWLDRVEKQGHGTQEETALVADERLIEMVMMGLRLNEPIPVGRFERIIGKAPREALDSERLETLIASGDLICDQAGLSTTDQGRNRLNGVLRYLFDHSA</sequence>
<dbReference type="InterPro" id="IPR010723">
    <property type="entry name" value="HemN_C"/>
</dbReference>
<keyword evidence="2" id="KW-0411">Iron-sulfur</keyword>
<dbReference type="EMBL" id="AUNC01000012">
    <property type="protein sequence ID" value="KEO57651.1"/>
    <property type="molecule type" value="Genomic_DNA"/>
</dbReference>
<keyword evidence="2" id="KW-0479">Metal-binding</keyword>
<keyword evidence="2" id="KW-0143">Chaperone</keyword>
<evidence type="ECO:0000256" key="2">
    <source>
        <dbReference type="RuleBase" id="RU364116"/>
    </source>
</evidence>
<reference evidence="4 5" key="1">
    <citation type="submission" date="2013-07" db="EMBL/GenBank/DDBJ databases">
        <title>Thalassospira permensis NBRC 106175 Genome Sequencing.</title>
        <authorList>
            <person name="Lai Q."/>
            <person name="Shao Z."/>
        </authorList>
    </citation>
    <scope>NUCLEOTIDE SEQUENCE [LARGE SCALE GENOMIC DNA]</scope>
    <source>
        <strain evidence="4 5">NBRC 106175</strain>
    </source>
</reference>
<dbReference type="Pfam" id="PF04055">
    <property type="entry name" value="Radical_SAM"/>
    <property type="match status" value="1"/>
</dbReference>
<dbReference type="SMART" id="SM00729">
    <property type="entry name" value="Elp3"/>
    <property type="match status" value="1"/>
</dbReference>
<evidence type="ECO:0000256" key="1">
    <source>
        <dbReference type="ARBA" id="ARBA00006100"/>
    </source>
</evidence>
<dbReference type="Proteomes" id="UP000027463">
    <property type="component" value="Unassembled WGS sequence"/>
</dbReference>
<keyword evidence="2" id="KW-0004">4Fe-4S</keyword>
<dbReference type="PANTHER" id="PTHR13932:SF5">
    <property type="entry name" value="RADICAL S-ADENOSYL METHIONINE DOMAIN-CONTAINING PROTEIN 1, MITOCHONDRIAL"/>
    <property type="match status" value="1"/>
</dbReference>
<dbReference type="InterPro" id="IPR007197">
    <property type="entry name" value="rSAM"/>
</dbReference>
<name>A0ABR4TPV0_9PROT</name>
<feature type="domain" description="Radical SAM core" evidence="3">
    <location>
        <begin position="20"/>
        <end position="255"/>
    </location>
</feature>
<evidence type="ECO:0000313" key="4">
    <source>
        <dbReference type="EMBL" id="KEO57651.1"/>
    </source>
</evidence>
<dbReference type="InterPro" id="IPR004559">
    <property type="entry name" value="HemW-like"/>
</dbReference>
<dbReference type="InterPro" id="IPR058240">
    <property type="entry name" value="rSAM_sf"/>
</dbReference>
<comment type="similarity">
    <text evidence="1">Belongs to the anaerobic coproporphyrinogen-III oxidase family. HemW subfamily.</text>
</comment>
<dbReference type="SFLD" id="SFLDS00029">
    <property type="entry name" value="Radical_SAM"/>
    <property type="match status" value="2"/>
</dbReference>
<comment type="caution">
    <text evidence="4">The sequence shown here is derived from an EMBL/GenBank/DDBJ whole genome shotgun (WGS) entry which is preliminary data.</text>
</comment>
<gene>
    <name evidence="4" type="ORF">SMB34_02775</name>
</gene>